<dbReference type="InterPro" id="IPR042171">
    <property type="entry name" value="Acyl-CoA_hotdog"/>
</dbReference>
<reference evidence="3" key="1">
    <citation type="journal article" date="2023" name="Commun. Biol.">
        <title>Genome analysis of Parmales, the sister group of diatoms, reveals the evolutionary specialization of diatoms from phago-mixotrophs to photoautotrophs.</title>
        <authorList>
            <person name="Ban H."/>
            <person name="Sato S."/>
            <person name="Yoshikawa S."/>
            <person name="Yamada K."/>
            <person name="Nakamura Y."/>
            <person name="Ichinomiya M."/>
            <person name="Sato N."/>
            <person name="Blanc-Mathieu R."/>
            <person name="Endo H."/>
            <person name="Kuwata A."/>
            <person name="Ogata H."/>
        </authorList>
    </citation>
    <scope>NUCLEOTIDE SEQUENCE [LARGE SCALE GENOMIC DNA]</scope>
    <source>
        <strain evidence="3">NIES 3701</strain>
    </source>
</reference>
<organism evidence="2 3">
    <name type="scientific">Triparma strigata</name>
    <dbReference type="NCBI Taxonomy" id="1606541"/>
    <lineage>
        <taxon>Eukaryota</taxon>
        <taxon>Sar</taxon>
        <taxon>Stramenopiles</taxon>
        <taxon>Ochrophyta</taxon>
        <taxon>Bolidophyceae</taxon>
        <taxon>Parmales</taxon>
        <taxon>Triparmaceae</taxon>
        <taxon>Triparma</taxon>
    </lineage>
</organism>
<evidence type="ECO:0000313" key="2">
    <source>
        <dbReference type="EMBL" id="GMH75520.1"/>
    </source>
</evidence>
<sequence length="349" mass="37857">MFNHVCRHLRTTSPSFTTTKDLFRSFASAPPTPRPKLSVSQVSPGIFVTPKENLNVVFKPGAFGGQLMAQSLSSAINAAPSGYTPSSLQCFFLGPTLIDKDVYFTTSLLRESGKSFKTYRIEAKQLSDGDGDTLDDLPSKPLNFEATVSFYKTPPHPDQNPAISPHVSASPLSTSDFEASLSLSDVNASIKAGEISRRALYQMALKLTQSCTADMQLQIRLPANPPLNTGQTSYFIGVPADLISGSDLKTLTPYISDSMTQVLSACDFLDTVWKGWPSKLTVWNYSINYHIYSSEGSGYVDSSGVRWFVIDYVFAGAQDGVGNGVNNIWNLNGELLSTGSYQVLGSPPK</sequence>
<dbReference type="EMBL" id="BRXY01000190">
    <property type="protein sequence ID" value="GMH75520.1"/>
    <property type="molecule type" value="Genomic_DNA"/>
</dbReference>
<dbReference type="OrthoDB" id="68328at2759"/>
<dbReference type="InterPro" id="IPR049449">
    <property type="entry name" value="TesB_ACOT8-like_N"/>
</dbReference>
<name>A0A9W7AX42_9STRA</name>
<accession>A0A9W7AX42</accession>
<dbReference type="Gene3D" id="2.40.160.210">
    <property type="entry name" value="Acyl-CoA thioesterase, double hotdog domain"/>
    <property type="match status" value="1"/>
</dbReference>
<dbReference type="Pfam" id="PF13622">
    <property type="entry name" value="4HBT_3"/>
    <property type="match status" value="1"/>
</dbReference>
<gene>
    <name evidence="2" type="ORF">TrST_g13098</name>
</gene>
<dbReference type="AlphaFoldDB" id="A0A9W7AX42"/>
<keyword evidence="3" id="KW-1185">Reference proteome</keyword>
<evidence type="ECO:0000259" key="1">
    <source>
        <dbReference type="Pfam" id="PF13622"/>
    </source>
</evidence>
<proteinExistence type="predicted"/>
<dbReference type="Proteomes" id="UP001165085">
    <property type="component" value="Unassembled WGS sequence"/>
</dbReference>
<protein>
    <recommendedName>
        <fullName evidence="1">Acyl-CoA thioesterase-like N-terminal HotDog domain-containing protein</fullName>
    </recommendedName>
</protein>
<dbReference type="SUPFAM" id="SSF54637">
    <property type="entry name" value="Thioesterase/thiol ester dehydrase-isomerase"/>
    <property type="match status" value="1"/>
</dbReference>
<feature type="domain" description="Acyl-CoA thioesterase-like N-terminal HotDog" evidence="1">
    <location>
        <begin position="61"/>
        <end position="125"/>
    </location>
</feature>
<evidence type="ECO:0000313" key="3">
    <source>
        <dbReference type="Proteomes" id="UP001165085"/>
    </source>
</evidence>
<comment type="caution">
    <text evidence="2">The sequence shown here is derived from an EMBL/GenBank/DDBJ whole genome shotgun (WGS) entry which is preliminary data.</text>
</comment>
<dbReference type="InterPro" id="IPR029069">
    <property type="entry name" value="HotDog_dom_sf"/>
</dbReference>